<keyword evidence="2" id="KW-1185">Reference proteome</keyword>
<gene>
    <name evidence="1" type="ORF">V474_02525</name>
</gene>
<dbReference type="AlphaFoldDB" id="A0A0J8A9G8"/>
<dbReference type="Proteomes" id="UP000052268">
    <property type="component" value="Unassembled WGS sequence"/>
</dbReference>
<name>A0A0J8A9G8_9SPHN</name>
<sequence length="99" mass="10447">MCFFPICEGLGFGGQGIPRCAGSGGLEIAGAHLRAVRHKRRFGQVAKMAQLAEPKRVRRRRLAAHVIAIAVVHVAVTGQAQDGTAGMTSVLSGRPKPPH</sequence>
<evidence type="ECO:0000313" key="1">
    <source>
        <dbReference type="EMBL" id="KMS51940.1"/>
    </source>
</evidence>
<comment type="caution">
    <text evidence="1">The sequence shown here is derived from an EMBL/GenBank/DDBJ whole genome shotgun (WGS) entry which is preliminary data.</text>
</comment>
<protein>
    <submittedName>
        <fullName evidence="1">Uncharacterized protein</fullName>
    </submittedName>
</protein>
<dbReference type="PATRIC" id="fig|1114963.3.peg.4124"/>
<dbReference type="EMBL" id="JACU01000010">
    <property type="protein sequence ID" value="KMS51940.1"/>
    <property type="molecule type" value="Genomic_DNA"/>
</dbReference>
<organism evidence="1 2">
    <name type="scientific">Novosphingobium barchaimii LL02</name>
    <dbReference type="NCBI Taxonomy" id="1114963"/>
    <lineage>
        <taxon>Bacteria</taxon>
        <taxon>Pseudomonadati</taxon>
        <taxon>Pseudomonadota</taxon>
        <taxon>Alphaproteobacteria</taxon>
        <taxon>Sphingomonadales</taxon>
        <taxon>Sphingomonadaceae</taxon>
        <taxon>Novosphingobium</taxon>
    </lineage>
</organism>
<reference evidence="1 2" key="1">
    <citation type="journal article" date="2015" name="G3 (Bethesda)">
        <title>Insights into Ongoing Evolution of the Hexachlorocyclohexane Catabolic Pathway from Comparative Genomics of Ten Sphingomonadaceae Strains.</title>
        <authorList>
            <person name="Pearce S.L."/>
            <person name="Oakeshott J.G."/>
            <person name="Pandey G."/>
        </authorList>
    </citation>
    <scope>NUCLEOTIDE SEQUENCE [LARGE SCALE GENOMIC DNA]</scope>
    <source>
        <strain evidence="1 2">LL02</strain>
    </source>
</reference>
<proteinExistence type="predicted"/>
<accession>A0A0J8A9G8</accession>
<evidence type="ECO:0000313" key="2">
    <source>
        <dbReference type="Proteomes" id="UP000052268"/>
    </source>
</evidence>